<keyword evidence="4 6" id="KW-0472">Membrane</keyword>
<reference evidence="7 8" key="1">
    <citation type="journal article" date="2020" name="ISME J.">
        <title>Uncovering the hidden diversity of litter-decomposition mechanisms in mushroom-forming fungi.</title>
        <authorList>
            <person name="Floudas D."/>
            <person name="Bentzer J."/>
            <person name="Ahren D."/>
            <person name="Johansson T."/>
            <person name="Persson P."/>
            <person name="Tunlid A."/>
        </authorList>
    </citation>
    <scope>NUCLEOTIDE SEQUENCE [LARGE SCALE GENOMIC DNA]</scope>
    <source>
        <strain evidence="7 8">CBS 291.85</strain>
    </source>
</reference>
<accession>A0A8H5GJ34</accession>
<dbReference type="GO" id="GO:0016236">
    <property type="term" value="P:macroautophagy"/>
    <property type="evidence" value="ECO:0007669"/>
    <property type="project" value="TreeGrafter"/>
</dbReference>
<feature type="transmembrane region" description="Helical" evidence="6">
    <location>
        <begin position="68"/>
        <end position="86"/>
    </location>
</feature>
<feature type="transmembrane region" description="Helical" evidence="6">
    <location>
        <begin position="165"/>
        <end position="184"/>
    </location>
</feature>
<evidence type="ECO:0000256" key="6">
    <source>
        <dbReference type="SAM" id="Phobius"/>
    </source>
</evidence>
<evidence type="ECO:0000313" key="7">
    <source>
        <dbReference type="EMBL" id="KAF5365625.1"/>
    </source>
</evidence>
<dbReference type="PANTHER" id="PTHR21389">
    <property type="entry name" value="P53 INDUCED PROTEIN"/>
    <property type="match status" value="1"/>
</dbReference>
<organism evidence="7 8">
    <name type="scientific">Tetrapyrgos nigripes</name>
    <dbReference type="NCBI Taxonomy" id="182062"/>
    <lineage>
        <taxon>Eukaryota</taxon>
        <taxon>Fungi</taxon>
        <taxon>Dikarya</taxon>
        <taxon>Basidiomycota</taxon>
        <taxon>Agaricomycotina</taxon>
        <taxon>Agaricomycetes</taxon>
        <taxon>Agaricomycetidae</taxon>
        <taxon>Agaricales</taxon>
        <taxon>Marasmiineae</taxon>
        <taxon>Marasmiaceae</taxon>
        <taxon>Tetrapyrgos</taxon>
    </lineage>
</organism>
<dbReference type="Pfam" id="PF07264">
    <property type="entry name" value="EI24"/>
    <property type="match status" value="1"/>
</dbReference>
<dbReference type="GO" id="GO:0016020">
    <property type="term" value="C:membrane"/>
    <property type="evidence" value="ECO:0007669"/>
    <property type="project" value="UniProtKB-SubCell"/>
</dbReference>
<comment type="caution">
    <text evidence="7">The sequence shown here is derived from an EMBL/GenBank/DDBJ whole genome shotgun (WGS) entry which is preliminary data.</text>
</comment>
<dbReference type="PANTHER" id="PTHR21389:SF0">
    <property type="entry name" value="ETOPOSIDE-INDUCED PROTEIN 2.4 HOMOLOG"/>
    <property type="match status" value="1"/>
</dbReference>
<protein>
    <recommendedName>
        <fullName evidence="9">Etoposide-induced protein 2.4-domain-containing protein</fullName>
    </recommendedName>
</protein>
<gene>
    <name evidence="7" type="ORF">D9758_003282</name>
</gene>
<feature type="transmembrane region" description="Helical" evidence="6">
    <location>
        <begin position="106"/>
        <end position="125"/>
    </location>
</feature>
<evidence type="ECO:0000256" key="2">
    <source>
        <dbReference type="ARBA" id="ARBA00022692"/>
    </source>
</evidence>
<feature type="compositionally biased region" description="Basic and acidic residues" evidence="5">
    <location>
        <begin position="344"/>
        <end position="354"/>
    </location>
</feature>
<dbReference type="InterPro" id="IPR059112">
    <property type="entry name" value="CysZ/EI24"/>
</dbReference>
<evidence type="ECO:0000256" key="5">
    <source>
        <dbReference type="SAM" id="MobiDB-lite"/>
    </source>
</evidence>
<keyword evidence="8" id="KW-1185">Reference proteome</keyword>
<keyword evidence="3 6" id="KW-1133">Transmembrane helix</keyword>
<evidence type="ECO:0000313" key="8">
    <source>
        <dbReference type="Proteomes" id="UP000559256"/>
    </source>
</evidence>
<proteinExistence type="predicted"/>
<dbReference type="AlphaFoldDB" id="A0A8H5GJ34"/>
<name>A0A8H5GJ34_9AGAR</name>
<feature type="transmembrane region" description="Helical" evidence="6">
    <location>
        <begin position="232"/>
        <end position="265"/>
    </location>
</feature>
<dbReference type="EMBL" id="JAACJM010000026">
    <property type="protein sequence ID" value="KAF5365625.1"/>
    <property type="molecule type" value="Genomic_DNA"/>
</dbReference>
<keyword evidence="2 6" id="KW-0812">Transmembrane</keyword>
<feature type="region of interest" description="Disordered" evidence="5">
    <location>
        <begin position="344"/>
        <end position="367"/>
    </location>
</feature>
<dbReference type="OrthoDB" id="266518at2759"/>
<evidence type="ECO:0000256" key="3">
    <source>
        <dbReference type="ARBA" id="ARBA00022989"/>
    </source>
</evidence>
<comment type="subcellular location">
    <subcellularLocation>
        <location evidence="1">Membrane</location>
        <topology evidence="1">Multi-pass membrane protein</topology>
    </subcellularLocation>
</comment>
<evidence type="ECO:0000256" key="1">
    <source>
        <dbReference type="ARBA" id="ARBA00004141"/>
    </source>
</evidence>
<feature type="transmembrane region" description="Helical" evidence="6">
    <location>
        <begin position="297"/>
        <end position="317"/>
    </location>
</feature>
<evidence type="ECO:0000256" key="4">
    <source>
        <dbReference type="ARBA" id="ARBA00023136"/>
    </source>
</evidence>
<dbReference type="GO" id="GO:0005783">
    <property type="term" value="C:endoplasmic reticulum"/>
    <property type="evidence" value="ECO:0007669"/>
    <property type="project" value="TreeGrafter"/>
</dbReference>
<evidence type="ECO:0008006" key="9">
    <source>
        <dbReference type="Google" id="ProtNLM"/>
    </source>
</evidence>
<sequence>MSAQPTQSSFQYPPSGRSSYPSFLSFQESILLQLTWAWHGFVDAFRWDVVASTVASDAEIRANFAKSMILNGVALTSIYTFDWLLLPLISDRGDRDQQNWLHRNVGWFYQVLWLFPVIGLSFYLNSSWCTLIAKRTYALQYGNRGSAPQQPATYTGMLKSIATSAYRAVMVLTSVIVSFALGNVPYLGPVIGFLFFCWVDAYYCFEFVWIARGMSLARRIRHLEERWAYYLMFGLPSAALCTWGSTLANAALFALVFPMFIIMAMHARPLPIDPYSPIASSQSDVVRHPSPFVPIRLPIFALVLFLNDWIVKILTVGGGNSRSSRGRAFSDAAENAEEGSVLFDARRKSSETKPTRARINLGRRKLD</sequence>
<feature type="transmembrane region" description="Helical" evidence="6">
    <location>
        <begin position="190"/>
        <end position="211"/>
    </location>
</feature>
<dbReference type="Proteomes" id="UP000559256">
    <property type="component" value="Unassembled WGS sequence"/>
</dbReference>